<feature type="transmembrane region" description="Helical" evidence="1">
    <location>
        <begin position="210"/>
        <end position="234"/>
    </location>
</feature>
<proteinExistence type="predicted"/>
<dbReference type="HOGENOM" id="CLU_798518_0_0_14"/>
<reference evidence="2" key="2">
    <citation type="submission" date="2011-11" db="EMBL/GenBank/DDBJ databases">
        <authorList>
            <person name="Barker E."/>
        </authorList>
    </citation>
    <scope>NUCLEOTIDE SEQUENCE</scope>
    <source>
        <strain evidence="2">Birmingham 1</strain>
    </source>
</reference>
<dbReference type="KEGG" id="mhb:MHM_04860"/>
<keyword evidence="1" id="KW-0472">Membrane</keyword>
<dbReference type="PATRIC" id="fig|1116213.3.peg.527"/>
<feature type="transmembrane region" description="Helical" evidence="1">
    <location>
        <begin position="130"/>
        <end position="150"/>
    </location>
</feature>
<keyword evidence="1" id="KW-1133">Transmembrane helix</keyword>
<dbReference type="Gene3D" id="1.10.1760.20">
    <property type="match status" value="1"/>
</dbReference>
<dbReference type="EMBL" id="HE613254">
    <property type="protein sequence ID" value="CCE67004.1"/>
    <property type="molecule type" value="Genomic_DNA"/>
</dbReference>
<feature type="transmembrane region" description="Helical" evidence="1">
    <location>
        <begin position="103"/>
        <end position="124"/>
    </location>
</feature>
<reference evidence="2" key="1">
    <citation type="submission" date="2011-11" db="EMBL/GenBank/DDBJ databases">
        <title>Complete genome sequence of Candidatus Mycoplasma haemominutum.</title>
        <authorList>
            <person name="Barker E.N."/>
            <person name="Darby A.C."/>
            <person name="Helps C.R."/>
            <person name="Peters I.R."/>
            <person name="Hughes M.A."/>
            <person name="Radford A.D."/>
            <person name="Novacco M."/>
            <person name="Boretti F."/>
            <person name="Hofmann-Lehmann R."/>
            <person name="Tasker S."/>
        </authorList>
    </citation>
    <scope>NUCLEOTIDE SEQUENCE</scope>
    <source>
        <strain evidence="2">Birmingham 1</strain>
    </source>
</reference>
<feature type="transmembrane region" description="Helical" evidence="1">
    <location>
        <begin position="53"/>
        <end position="82"/>
    </location>
</feature>
<feature type="transmembrane region" description="Helical" evidence="1">
    <location>
        <begin position="255"/>
        <end position="274"/>
    </location>
</feature>
<keyword evidence="2" id="KW-0808">Transferase</keyword>
<organism evidence="2">
    <name type="scientific">Candidatus Mycoplasma haematominutum 'Birmingham 1'</name>
    <dbReference type="NCBI Taxonomy" id="1116213"/>
    <lineage>
        <taxon>Bacteria</taxon>
        <taxon>Bacillati</taxon>
        <taxon>Mycoplasmatota</taxon>
        <taxon>Mollicutes</taxon>
        <taxon>Mycoplasmataceae</taxon>
        <taxon>Mycoplasma</taxon>
    </lineage>
</organism>
<gene>
    <name evidence="2" type="primary">gatC</name>
    <name evidence="2" type="ORF">MHM_04860</name>
</gene>
<sequence length="347" mass="38946">MGLSSGLDGKDILFYAGITLCLFIFLLFLKKVFYRVWLQKNYLMFPSLDINTISSIAMIIATNTAVIFAIIFLTHNLLGIIFQIYPGSRLLIETILIKIGGSLYGPTIGMLIGLLTDLLTVILTSSVFNYGYLFAAVFNGFLGGFIFIVLRDKKTQEWFSRMLNNISVVGLMSIAATAFYFFHQATFANGQHSNGISLNIFSQSISFPSWFFPAFLSTILALLLFSLISTNLVSLCSRTPKIVKTAQRFNSLTRLTAVNFIAYVLVDIITLPLFDIMISTLPYEQFFIMRNLFLIPSVAFSSLIIWKIFKLDRKLNFSATQQSRLSALPCLTKPAALIFSCNSHLNY</sequence>
<feature type="transmembrane region" description="Helical" evidence="1">
    <location>
        <begin position="12"/>
        <end position="33"/>
    </location>
</feature>
<keyword evidence="1" id="KW-0812">Transmembrane</keyword>
<name>G8C3V6_9MOLU</name>
<dbReference type="AlphaFoldDB" id="G8C3V6"/>
<dbReference type="GO" id="GO:0016740">
    <property type="term" value="F:transferase activity"/>
    <property type="evidence" value="ECO:0007669"/>
    <property type="project" value="UniProtKB-KW"/>
</dbReference>
<protein>
    <submittedName>
        <fullName evidence="2">Aspartyl-tRNA / glutamyl-tRNA amidotransferase,subunitC</fullName>
    </submittedName>
</protein>
<evidence type="ECO:0000256" key="1">
    <source>
        <dbReference type="SAM" id="Phobius"/>
    </source>
</evidence>
<accession>G8C3V6</accession>
<evidence type="ECO:0000313" key="2">
    <source>
        <dbReference type="EMBL" id="CCE67004.1"/>
    </source>
</evidence>
<feature type="transmembrane region" description="Helical" evidence="1">
    <location>
        <begin position="286"/>
        <end position="306"/>
    </location>
</feature>
<feature type="transmembrane region" description="Helical" evidence="1">
    <location>
        <begin position="162"/>
        <end position="182"/>
    </location>
</feature>